<organism evidence="1 2">
    <name type="scientific">Microbacterium hominis</name>
    <dbReference type="NCBI Taxonomy" id="162426"/>
    <lineage>
        <taxon>Bacteria</taxon>
        <taxon>Bacillati</taxon>
        <taxon>Actinomycetota</taxon>
        <taxon>Actinomycetes</taxon>
        <taxon>Micrococcales</taxon>
        <taxon>Microbacteriaceae</taxon>
        <taxon>Microbacterium</taxon>
    </lineage>
</organism>
<sequence>MTFTARYDGTCAAECGDRIHPGDHVRYLDDQLVHVGCFPKPDEPEPEPRPTCPNCFTEIALNGACSC</sequence>
<reference evidence="1 2" key="1">
    <citation type="submission" date="2017-12" db="EMBL/GenBank/DDBJ databases">
        <title>Isolation and characterization of estrogens degradatiion strain Microbacterium hominis SJTG1.</title>
        <authorList>
            <person name="Xiong W."/>
            <person name="Yin C."/>
            <person name="Zheng D."/>
            <person name="Liang R."/>
        </authorList>
    </citation>
    <scope>NUCLEOTIDE SEQUENCE [LARGE SCALE GENOMIC DNA]</scope>
    <source>
        <strain evidence="1 2">SJTG1</strain>
    </source>
</reference>
<dbReference type="KEGG" id="mhos:CXR34_04305"/>
<dbReference type="RefSeq" id="WP_101305698.1">
    <property type="nucleotide sequence ID" value="NZ_CP025299.1"/>
</dbReference>
<gene>
    <name evidence="1" type="ORF">CXR34_04305</name>
</gene>
<proteinExistence type="predicted"/>
<protein>
    <submittedName>
        <fullName evidence="1">Uncharacterized protein</fullName>
    </submittedName>
</protein>
<dbReference type="EMBL" id="CP025299">
    <property type="protein sequence ID" value="AUG28770.1"/>
    <property type="molecule type" value="Genomic_DNA"/>
</dbReference>
<dbReference type="Proteomes" id="UP000233276">
    <property type="component" value="Chromosome"/>
</dbReference>
<name>A0A2K9D524_9MICO</name>
<dbReference type="AlphaFoldDB" id="A0A2K9D524"/>
<evidence type="ECO:0000313" key="2">
    <source>
        <dbReference type="Proteomes" id="UP000233276"/>
    </source>
</evidence>
<accession>A0A2K9D524</accession>
<evidence type="ECO:0000313" key="1">
    <source>
        <dbReference type="EMBL" id="AUG28770.1"/>
    </source>
</evidence>